<comment type="similarity">
    <text evidence="6">Belongs to the sodium:neurotransmitter symporter (SNF) (TC 2.A.22) family.</text>
</comment>
<sequence length="467" mass="49686">MTDKSSKNGDRQGRETFSSGLAVFFATLGSAVGLGNIWKFPYLTGQNGGGAFILVYLISVVLVGVPIMIAEFYLGKTTRANAVGVFKKLKASKFWRIIGFMGMMSALLIMFFYSSVAGWVYSYVVKAIRGDFRVLSKMPFDAAGKAVEAQFGSTVGGTFAPFAWQAAAVAVVTIILIAGVKKGIERVTKTLMPVLLILIVIIAARSLTLDGAGKGLDFLMGVDFSKISPSVILTALGLSFFKLSLGMGTMITYGSYFNEENKIVNTAFKVAVSDTMVSLLAGLAVFPVVFTFGLEPGGGPGLLFNTIPLVFSLIPFGNVLLVLFFSLAAIAATTAMISMVEVPVIVLTEELGISRRNAVLSISAVILAIGALTVHPESLFGSTMIYGKSFFDFFDYLSSNIFLPVGGLLIAIFVGWKVKTKDIGLSFGGGSDDGDSRLAPVYHILLKFVTPVLLLLVFLNAVGVISI</sequence>
<dbReference type="InterPro" id="IPR000175">
    <property type="entry name" value="Na/ntran_symport"/>
</dbReference>
<feature type="transmembrane region" description="Helical" evidence="7">
    <location>
        <begin position="21"/>
        <end position="38"/>
    </location>
</feature>
<dbReference type="CDD" id="cd10336">
    <property type="entry name" value="SLC6sbd_Tyt1-Like"/>
    <property type="match status" value="1"/>
</dbReference>
<keyword evidence="6" id="KW-0769">Symport</keyword>
<evidence type="ECO:0000256" key="6">
    <source>
        <dbReference type="RuleBase" id="RU003732"/>
    </source>
</evidence>
<keyword evidence="4 7" id="KW-1133">Transmembrane helix</keyword>
<feature type="transmembrane region" description="Helical" evidence="7">
    <location>
        <begin position="358"/>
        <end position="376"/>
    </location>
</feature>
<dbReference type="Pfam" id="PF00209">
    <property type="entry name" value="SNF"/>
    <property type="match status" value="2"/>
</dbReference>
<name>A0ABS4G2H6_9CLOT</name>
<feature type="transmembrane region" description="Helical" evidence="7">
    <location>
        <begin position="94"/>
        <end position="113"/>
    </location>
</feature>
<evidence type="ECO:0000256" key="4">
    <source>
        <dbReference type="ARBA" id="ARBA00022989"/>
    </source>
</evidence>
<dbReference type="PROSITE" id="PS00610">
    <property type="entry name" value="NA_NEUROTRAN_SYMP_1"/>
    <property type="match status" value="1"/>
</dbReference>
<comment type="subcellular location">
    <subcellularLocation>
        <location evidence="1">Membrane</location>
        <topology evidence="1">Multi-pass membrane protein</topology>
    </subcellularLocation>
</comment>
<feature type="transmembrane region" description="Helical" evidence="7">
    <location>
        <begin position="50"/>
        <end position="74"/>
    </location>
</feature>
<evidence type="ECO:0000256" key="7">
    <source>
        <dbReference type="SAM" id="Phobius"/>
    </source>
</evidence>
<dbReference type="Proteomes" id="UP001519271">
    <property type="component" value="Unassembled WGS sequence"/>
</dbReference>
<dbReference type="PANTHER" id="PTHR42948:SF1">
    <property type="entry name" value="TRANSPORTER"/>
    <property type="match status" value="1"/>
</dbReference>
<feature type="transmembrane region" description="Helical" evidence="7">
    <location>
        <begin position="187"/>
        <end position="207"/>
    </location>
</feature>
<keyword evidence="5 7" id="KW-0472">Membrane</keyword>
<dbReference type="PANTHER" id="PTHR42948">
    <property type="entry name" value="TRANSPORTER"/>
    <property type="match status" value="1"/>
</dbReference>
<dbReference type="RefSeq" id="WP_209458962.1">
    <property type="nucleotide sequence ID" value="NZ_JAGGKC010000008.1"/>
</dbReference>
<feature type="transmembrane region" description="Helical" evidence="7">
    <location>
        <begin position="310"/>
        <end position="337"/>
    </location>
</feature>
<dbReference type="NCBIfam" id="NF037979">
    <property type="entry name" value="Na_transp"/>
    <property type="match status" value="1"/>
</dbReference>
<proteinExistence type="inferred from homology"/>
<dbReference type="InterPro" id="IPR037272">
    <property type="entry name" value="SNS_sf"/>
</dbReference>
<evidence type="ECO:0000256" key="1">
    <source>
        <dbReference type="ARBA" id="ARBA00004141"/>
    </source>
</evidence>
<feature type="transmembrane region" description="Helical" evidence="7">
    <location>
        <begin position="266"/>
        <end position="290"/>
    </location>
</feature>
<reference evidence="8 9" key="1">
    <citation type="submission" date="2021-03" db="EMBL/GenBank/DDBJ databases">
        <title>Genomic Encyclopedia of Type Strains, Phase IV (KMG-IV): sequencing the most valuable type-strain genomes for metagenomic binning, comparative biology and taxonomic classification.</title>
        <authorList>
            <person name="Goeker M."/>
        </authorList>
    </citation>
    <scope>NUCLEOTIDE SEQUENCE [LARGE SCALE GENOMIC DNA]</scope>
    <source>
        <strain evidence="8 9">DSM 6139</strain>
    </source>
</reference>
<evidence type="ECO:0000256" key="3">
    <source>
        <dbReference type="ARBA" id="ARBA00022692"/>
    </source>
</evidence>
<keyword evidence="3 6" id="KW-0812">Transmembrane</keyword>
<evidence type="ECO:0000313" key="9">
    <source>
        <dbReference type="Proteomes" id="UP001519271"/>
    </source>
</evidence>
<dbReference type="SUPFAM" id="SSF161070">
    <property type="entry name" value="SNF-like"/>
    <property type="match status" value="1"/>
</dbReference>
<dbReference type="EMBL" id="JAGGKC010000008">
    <property type="protein sequence ID" value="MBP1918735.1"/>
    <property type="molecule type" value="Genomic_DNA"/>
</dbReference>
<evidence type="ECO:0000256" key="5">
    <source>
        <dbReference type="ARBA" id="ARBA00023136"/>
    </source>
</evidence>
<protein>
    <recommendedName>
        <fullName evidence="6">Transporter</fullName>
    </recommendedName>
</protein>
<evidence type="ECO:0000256" key="2">
    <source>
        <dbReference type="ARBA" id="ARBA00022448"/>
    </source>
</evidence>
<feature type="transmembrane region" description="Helical" evidence="7">
    <location>
        <begin position="396"/>
        <end position="416"/>
    </location>
</feature>
<accession>A0ABS4G2H6</accession>
<dbReference type="InterPro" id="IPR047218">
    <property type="entry name" value="YocR/YhdH-like"/>
</dbReference>
<comment type="caution">
    <text evidence="8">The sequence shown here is derived from an EMBL/GenBank/DDBJ whole genome shotgun (WGS) entry which is preliminary data.</text>
</comment>
<evidence type="ECO:0000313" key="8">
    <source>
        <dbReference type="EMBL" id="MBP1918735.1"/>
    </source>
</evidence>
<organism evidence="8 9">
    <name type="scientific">Youngiibacter multivorans</name>
    <dbReference type="NCBI Taxonomy" id="937251"/>
    <lineage>
        <taxon>Bacteria</taxon>
        <taxon>Bacillati</taxon>
        <taxon>Bacillota</taxon>
        <taxon>Clostridia</taxon>
        <taxon>Eubacteriales</taxon>
        <taxon>Clostridiaceae</taxon>
        <taxon>Youngiibacter</taxon>
    </lineage>
</organism>
<feature type="transmembrane region" description="Helical" evidence="7">
    <location>
        <begin position="162"/>
        <end position="180"/>
    </location>
</feature>
<dbReference type="PROSITE" id="PS50267">
    <property type="entry name" value="NA_NEUROTRAN_SYMP_3"/>
    <property type="match status" value="1"/>
</dbReference>
<keyword evidence="9" id="KW-1185">Reference proteome</keyword>
<feature type="transmembrane region" description="Helical" evidence="7">
    <location>
        <begin position="444"/>
        <end position="465"/>
    </location>
</feature>
<dbReference type="PRINTS" id="PR00176">
    <property type="entry name" value="NANEUSMPORT"/>
</dbReference>
<keyword evidence="2 6" id="KW-0813">Transport</keyword>
<gene>
    <name evidence="8" type="ORF">J2Z34_001215</name>
</gene>